<keyword evidence="2" id="KW-1185">Reference proteome</keyword>
<dbReference type="AlphaFoldDB" id="A0AA39JKY8"/>
<dbReference type="Proteomes" id="UP001175226">
    <property type="component" value="Unassembled WGS sequence"/>
</dbReference>
<dbReference type="EMBL" id="JAUEPT010000018">
    <property type="protein sequence ID" value="KAK0444666.1"/>
    <property type="molecule type" value="Genomic_DNA"/>
</dbReference>
<evidence type="ECO:0000313" key="1">
    <source>
        <dbReference type="EMBL" id="KAK0444666.1"/>
    </source>
</evidence>
<accession>A0AA39JKY8</accession>
<gene>
    <name evidence="1" type="ORF">EV421DRAFT_359526</name>
</gene>
<comment type="caution">
    <text evidence="1">The sequence shown here is derived from an EMBL/GenBank/DDBJ whole genome shotgun (WGS) entry which is preliminary data.</text>
</comment>
<reference evidence="1" key="1">
    <citation type="submission" date="2023-06" db="EMBL/GenBank/DDBJ databases">
        <authorList>
            <consortium name="Lawrence Berkeley National Laboratory"/>
            <person name="Ahrendt S."/>
            <person name="Sahu N."/>
            <person name="Indic B."/>
            <person name="Wong-Bajracharya J."/>
            <person name="Merenyi Z."/>
            <person name="Ke H.-M."/>
            <person name="Monk M."/>
            <person name="Kocsube S."/>
            <person name="Drula E."/>
            <person name="Lipzen A."/>
            <person name="Balint B."/>
            <person name="Henrissat B."/>
            <person name="Andreopoulos B."/>
            <person name="Martin F.M."/>
            <person name="Harder C.B."/>
            <person name="Rigling D."/>
            <person name="Ford K.L."/>
            <person name="Foster G.D."/>
            <person name="Pangilinan J."/>
            <person name="Papanicolaou A."/>
            <person name="Barry K."/>
            <person name="LaButti K."/>
            <person name="Viragh M."/>
            <person name="Koriabine M."/>
            <person name="Yan M."/>
            <person name="Riley R."/>
            <person name="Champramary S."/>
            <person name="Plett K.L."/>
            <person name="Tsai I.J."/>
            <person name="Slot J."/>
            <person name="Sipos G."/>
            <person name="Plett J."/>
            <person name="Nagy L.G."/>
            <person name="Grigoriev I.V."/>
        </authorList>
    </citation>
    <scope>NUCLEOTIDE SEQUENCE</scope>
    <source>
        <strain evidence="1">FPL87.14</strain>
    </source>
</reference>
<protein>
    <submittedName>
        <fullName evidence="1">Uncharacterized protein</fullName>
    </submittedName>
</protein>
<organism evidence="1 2">
    <name type="scientific">Armillaria borealis</name>
    <dbReference type="NCBI Taxonomy" id="47425"/>
    <lineage>
        <taxon>Eukaryota</taxon>
        <taxon>Fungi</taxon>
        <taxon>Dikarya</taxon>
        <taxon>Basidiomycota</taxon>
        <taxon>Agaricomycotina</taxon>
        <taxon>Agaricomycetes</taxon>
        <taxon>Agaricomycetidae</taxon>
        <taxon>Agaricales</taxon>
        <taxon>Marasmiineae</taxon>
        <taxon>Physalacriaceae</taxon>
        <taxon>Armillaria</taxon>
    </lineage>
</organism>
<sequence length="192" mass="21264">MAASDRVAYCSDAMTPCSNTDRAALYLTVHLSPRQMQVIMDDFQNQRDALEVGALSPRIILFVVLLLHSRRARAHVYRASRSLYKDSVCPGLEEAMKTIEDDIAELEIHERRLAAEYGMVGDIDSVEVFDEAKCRAFAGTGADCAENLRKLGRLHDLRLKLACLQQSASGSSTMSTGRTGKCLFHLCIVPKN</sequence>
<evidence type="ECO:0000313" key="2">
    <source>
        <dbReference type="Proteomes" id="UP001175226"/>
    </source>
</evidence>
<proteinExistence type="predicted"/>
<name>A0AA39JKY8_9AGAR</name>